<feature type="domain" description="Pre-toxin TG" evidence="4">
    <location>
        <begin position="43"/>
        <end position="111"/>
    </location>
</feature>
<evidence type="ECO:0000256" key="3">
    <source>
        <dbReference type="SAM" id="Coils"/>
    </source>
</evidence>
<reference evidence="5 6" key="1">
    <citation type="submission" date="2014-07" db="EMBL/GenBank/DDBJ databases">
        <authorList>
            <person name="Wibberg Daniel"/>
        </authorList>
    </citation>
    <scope>NUCLEOTIDE SEQUENCE [LARGE SCALE GENOMIC DNA]</scope>
</reference>
<dbReference type="EMBL" id="CCRF01000021">
    <property type="protein sequence ID" value="CEE00431.1"/>
    <property type="molecule type" value="Genomic_DNA"/>
</dbReference>
<comment type="subcellular location">
    <subcellularLocation>
        <location evidence="1">Secreted</location>
    </subcellularLocation>
</comment>
<gene>
    <name evidence="5" type="ORF">BT1A1_0576</name>
</gene>
<accession>A0A090IQV5</accession>
<evidence type="ECO:0000256" key="2">
    <source>
        <dbReference type="ARBA" id="ARBA00022525"/>
    </source>
</evidence>
<organism evidence="5 6">
    <name type="scientific">Caldibacillus thermoamylovorans</name>
    <dbReference type="NCBI Taxonomy" id="35841"/>
    <lineage>
        <taxon>Bacteria</taxon>
        <taxon>Bacillati</taxon>
        <taxon>Bacillota</taxon>
        <taxon>Bacilli</taxon>
        <taxon>Bacillales</taxon>
        <taxon>Bacillaceae</taxon>
        <taxon>Caldibacillus</taxon>
    </lineage>
</organism>
<evidence type="ECO:0000256" key="1">
    <source>
        <dbReference type="ARBA" id="ARBA00004613"/>
    </source>
</evidence>
<dbReference type="InterPro" id="IPR027797">
    <property type="entry name" value="PT-TG_dom"/>
</dbReference>
<evidence type="ECO:0000313" key="6">
    <source>
        <dbReference type="Proteomes" id="UP000040576"/>
    </source>
</evidence>
<keyword evidence="2" id="KW-0964">Secreted</keyword>
<evidence type="ECO:0000259" key="4">
    <source>
        <dbReference type="Pfam" id="PF14449"/>
    </source>
</evidence>
<keyword evidence="6" id="KW-1185">Reference proteome</keyword>
<dbReference type="Proteomes" id="UP000040576">
    <property type="component" value="Unassembled WGS sequence"/>
</dbReference>
<dbReference type="AlphaFoldDB" id="A0A090IQV5"/>
<name>A0A090IQV5_9BACI</name>
<dbReference type="Pfam" id="PF14449">
    <property type="entry name" value="PT-TG"/>
    <property type="match status" value="1"/>
</dbReference>
<sequence>MLPDSIHALEYELRYSINEYKNKLDEAQRLIRLTAAEMEKDEQKMGNKVSEFLLELVGWNDAQRVFSEYDPVTGKKLSFGDRVLAGGFLALSLLPPAKAVGVGGKTLIKGVDAGIPALAKTPGVLKKIRNVLDPKKFHQAFRSVYDQVVNAPIALTKAWFDTIKKEIGEIRLPQIAQEAYAGIGATERTVKDAFSDAKDLLQGIKNTKLDELDVGEAGGATKDTSNAFQWTGKNFSQMGKNMSPNEMISNLEKSGWNKIVEPGGKKSGPATIFTDPSTGTKVRIHAEPGEGTPYFRVQNKGGGYLDNNGVFPSNATKQELRDKTHFYFEK</sequence>
<dbReference type="GO" id="GO:0005576">
    <property type="term" value="C:extracellular region"/>
    <property type="evidence" value="ECO:0007669"/>
    <property type="project" value="UniProtKB-SubCell"/>
</dbReference>
<keyword evidence="3" id="KW-0175">Coiled coil</keyword>
<protein>
    <recommendedName>
        <fullName evidence="4">Pre-toxin TG domain-containing protein</fullName>
    </recommendedName>
</protein>
<feature type="coiled-coil region" evidence="3">
    <location>
        <begin position="17"/>
        <end position="44"/>
    </location>
</feature>
<proteinExistence type="predicted"/>
<evidence type="ECO:0000313" key="5">
    <source>
        <dbReference type="EMBL" id="CEE00431.1"/>
    </source>
</evidence>